<keyword evidence="3" id="KW-1185">Reference proteome</keyword>
<name>A0A511JHZ3_9CELL</name>
<keyword evidence="1" id="KW-0732">Signal</keyword>
<evidence type="ECO:0000313" key="3">
    <source>
        <dbReference type="Proteomes" id="UP000321049"/>
    </source>
</evidence>
<gene>
    <name evidence="2" type="ORF">CTE05_11690</name>
</gene>
<comment type="caution">
    <text evidence="2">The sequence shown here is derived from an EMBL/GenBank/DDBJ whole genome shotgun (WGS) entry which is preliminary data.</text>
</comment>
<dbReference type="InterPro" id="IPR006311">
    <property type="entry name" value="TAT_signal"/>
</dbReference>
<feature type="chain" id="PRO_5039069798" evidence="1">
    <location>
        <begin position="28"/>
        <end position="130"/>
    </location>
</feature>
<dbReference type="EMBL" id="BJWH01000004">
    <property type="protein sequence ID" value="GEL97622.1"/>
    <property type="molecule type" value="Genomic_DNA"/>
</dbReference>
<sequence>MPTPARTRRALLSGLSALALLAGGVVAGTPAVAADRLDPALLEVQRGSGGVVQPFATIENEEAFCKWLTGVYVNHPTYYTVRVYNCRHTDIFVKAVYLNGTFGTCVLVPARHSRHLGGSVVKPIDDAQIC</sequence>
<dbReference type="AlphaFoldDB" id="A0A511JHZ3"/>
<reference evidence="2 3" key="1">
    <citation type="submission" date="2019-07" db="EMBL/GenBank/DDBJ databases">
        <title>Whole genome shotgun sequence of Cellulomonas terrae NBRC 100819.</title>
        <authorList>
            <person name="Hosoyama A."/>
            <person name="Uohara A."/>
            <person name="Ohji S."/>
            <person name="Ichikawa N."/>
        </authorList>
    </citation>
    <scope>NUCLEOTIDE SEQUENCE [LARGE SCALE GENOMIC DNA]</scope>
    <source>
        <strain evidence="2 3">NBRC 100819</strain>
    </source>
</reference>
<proteinExistence type="predicted"/>
<protein>
    <submittedName>
        <fullName evidence="2">Uncharacterized protein</fullName>
    </submittedName>
</protein>
<dbReference type="OrthoDB" id="4829502at2"/>
<feature type="signal peptide" evidence="1">
    <location>
        <begin position="1"/>
        <end position="27"/>
    </location>
</feature>
<dbReference type="Proteomes" id="UP000321049">
    <property type="component" value="Unassembled WGS sequence"/>
</dbReference>
<accession>A0A511JHZ3</accession>
<dbReference type="RefSeq" id="WP_146845183.1">
    <property type="nucleotide sequence ID" value="NZ_BJWH01000004.1"/>
</dbReference>
<dbReference type="PROSITE" id="PS51318">
    <property type="entry name" value="TAT"/>
    <property type="match status" value="1"/>
</dbReference>
<evidence type="ECO:0000313" key="2">
    <source>
        <dbReference type="EMBL" id="GEL97622.1"/>
    </source>
</evidence>
<organism evidence="2 3">
    <name type="scientific">Cellulomonas terrae</name>
    <dbReference type="NCBI Taxonomy" id="311234"/>
    <lineage>
        <taxon>Bacteria</taxon>
        <taxon>Bacillati</taxon>
        <taxon>Actinomycetota</taxon>
        <taxon>Actinomycetes</taxon>
        <taxon>Micrococcales</taxon>
        <taxon>Cellulomonadaceae</taxon>
        <taxon>Cellulomonas</taxon>
    </lineage>
</organism>
<evidence type="ECO:0000256" key="1">
    <source>
        <dbReference type="SAM" id="SignalP"/>
    </source>
</evidence>